<evidence type="ECO:0008006" key="3">
    <source>
        <dbReference type="Google" id="ProtNLM"/>
    </source>
</evidence>
<evidence type="ECO:0000313" key="2">
    <source>
        <dbReference type="Proteomes" id="UP000016842"/>
    </source>
</evidence>
<dbReference type="PATRIC" id="fig|1337887.3.peg.609"/>
<dbReference type="EMBL" id="ASXJ01000024">
    <property type="protein sequence ID" value="ERM03295.1"/>
    <property type="molecule type" value="Genomic_DNA"/>
</dbReference>
<sequence length="1321" mass="146986">MIVFDAGYLIGRVATSFLRDELAGETDGGTARFVLDGLSVNQTVAIARAVISDPYLGSRVDVKLPRSLFADFGLPDDVITDKNATYYRNAECNRSAFLVTNVSTAGNEAQEMSLHELTPLGSAQLFERLPAWVNAASDGLALTAEAVFHWERALAGLIGLGSIALDRFAKYVMAVRDAIATDGHPIVAALGFALPLLQLPSDPSAFSGLRDKALRHASAWKREYQALRKRRHPYLLKQTPGQIALSEEELVTAFDKARDAIPVMLHPIVESFITARPPGWNNAAEALAWCEWEQIKPLFEGLAREKLNLGQETIRFYEEGPPDLLTPDEDEYLVLLSKRKSPVADDIDILFYDRHRAEIGTDRKLKSSWDKFIFGKPLETEDFLAGIAATMETLNARAMPGANRHMIIRCDSATKRELRGLNTDAGLFFSLRYAGLQAIVGPKVTLELGSLLDFPGVVEAWRTGKDKAASNKSVAKSALQLRFSFELETTDADGGSAPPAQAQLIWKYRPSAISSQLTDDWKRLEEHPLLLARVGREPGAAGQSSGAIDLTDIKTLTPAFDRDRGSLLPAYRKERDLQIVWPERLTDAVRQGLLSSEVAAELWSSFERFRDAYTVAIQGYRSEGAGHDACRIQATAYAELLSSIITKAAGDRNSEALLRPLLELGQASIADGPPAAIIAPWHPLRLAASWRKARLVNEVVNRVLETASGLEGDTKLFFKDLAEDLAHPFYPEVVAWWSGKKPELLSLADIQGDYSLHESPVLDLEDGTEISDDPRPGSQCLLELADRYMTLHPHERANMSLVLYNCDSARLPQQVVEGGMSALREDEDIRCQVMMRHTNSARLREIYRSILTDNSDTGQLLSPSEATQDFMARLRISVIADQAAPPDPPRDGRPYDIVFSQDVISRHAALEWYSESGEAADIAALLPARWSRRRPAAKDDLKSAVYLCSPVQSSEGWAYLTAITTFLKGHVAGGAANSRLLPVRQLDFRDQRTARIFEETHNLGAWVVNFDELLDRRQLQNQEVRIIRYKQSSTQGRAVIISSRAPLNLLRAMVLRRLEELQLGLSQSALEQLADKFITDANDVSGDIVLRAAKRGEAAAELIGVVLSRFLAQSALIQRPLSGWYFLDDYATWLGAREETQADILSLSPWLDEQGDLHLTVLVTEAKYVDAASLAPKRKESEKQLRDTVRRIRDALTWPDRLDRGAWLSRLGDMLLDGIHIPASSSVPLADWRRRIRDGRCAIEILGFSHVFVPNQIDGANLSDARYVSGMNELRPVRFWTSRTQGADRGLCQRREPWPDFDVNRPVYCTERFRQSPSEKC</sequence>
<protein>
    <recommendedName>
        <fullName evidence="3">DNA translocase FtsK</fullName>
    </recommendedName>
</protein>
<gene>
    <name evidence="1" type="ORF">Q644_12045</name>
</gene>
<evidence type="ECO:0000313" key="1">
    <source>
        <dbReference type="EMBL" id="ERM03295.1"/>
    </source>
</evidence>
<dbReference type="Proteomes" id="UP000016842">
    <property type="component" value="Unassembled WGS sequence"/>
</dbReference>
<reference evidence="1 2" key="1">
    <citation type="journal article" date="2014" name="FEMS Microbiol. Lett.">
        <title>Genome sequencing analysis reveals virulence-related gene content of Ochrobactrum intermedium strain 229E, a urease-positive strain isolated from the human gastric niche.</title>
        <authorList>
            <person name="Kulkarni G.J."/>
            <person name="Shetty S."/>
            <person name="Dharne M.S."/>
            <person name="Shouche Y.S."/>
        </authorList>
    </citation>
    <scope>NUCLEOTIDE SEQUENCE [LARGE SCALE GENOMIC DNA]</scope>
    <source>
        <strain evidence="1 2">229E</strain>
    </source>
</reference>
<proteinExistence type="predicted"/>
<accession>U4VBC2</accession>
<organism evidence="1 2">
    <name type="scientific">Brucella intermedia 229E</name>
    <dbReference type="NCBI Taxonomy" id="1337887"/>
    <lineage>
        <taxon>Bacteria</taxon>
        <taxon>Pseudomonadati</taxon>
        <taxon>Pseudomonadota</taxon>
        <taxon>Alphaproteobacteria</taxon>
        <taxon>Hyphomicrobiales</taxon>
        <taxon>Brucellaceae</taxon>
        <taxon>Brucella/Ochrobactrum group</taxon>
        <taxon>Brucella</taxon>
    </lineage>
</organism>
<name>U4VBC2_9HYPH</name>
<comment type="caution">
    <text evidence="1">The sequence shown here is derived from an EMBL/GenBank/DDBJ whole genome shotgun (WGS) entry which is preliminary data.</text>
</comment>